<dbReference type="Gene3D" id="2.60.40.10">
    <property type="entry name" value="Immunoglobulins"/>
    <property type="match status" value="1"/>
</dbReference>
<evidence type="ECO:0000256" key="1">
    <source>
        <dbReference type="ARBA" id="ARBA00004418"/>
    </source>
</evidence>
<dbReference type="InterPro" id="IPR014756">
    <property type="entry name" value="Ig_E-set"/>
</dbReference>
<dbReference type="InterPro" id="IPR014438">
    <property type="entry name" value="Glucan_biosyn_MdoG/MdoD"/>
</dbReference>
<dbReference type="PANTHER" id="PTHR30504">
    <property type="entry name" value="GLUCANS BIOSYNTHESIS PROTEIN"/>
    <property type="match status" value="1"/>
</dbReference>
<dbReference type="SUPFAM" id="SSF81296">
    <property type="entry name" value="E set domains"/>
    <property type="match status" value="1"/>
</dbReference>
<sequence>MLPVIRPVPFLVLLLSLVASAARAQENAPPASGFDFGTVQQLAQKLASEPFKEAPPIEGDLKKLDYDHYRALRARPDTAMWRDGKGLFHVEFFPAGFLYDRPVTISVVENGKATPVTIGADQFDFSDTGLKTPPAKIELAGFKVTFPLNRPDKFDEIVAFLGASYFRAIGRDQVYGSSARGLAIDTAVGHPEEFPRFRSFWLVKPADEAQEMTIWALLDSPSAAGAFAFVLKPGLRTVVETQAVMFARNDIQRLGVAPLTSMYFAGKISPPQDDYRPEIHDSDGLFLLTGHGEYIWRPLDNPRELLVSSFADTNPRGFGLIQRERSFEQYQDSAARLEARPSLWVEPIGDWGDGAVDLVEIPSKSETNDNIVAFWTPRWPVKKGNRLEYRYRLSALADEAALSPLGRVVSTRAGAVPYANKQRRLVVEFAGGELASLRPEQPVSPNVSLTGGKLTRTYVEALPARGTWRMFIDFQPDGDKAVDLRAALTLRGRALTETFADVVKP</sequence>
<evidence type="ECO:0000256" key="4">
    <source>
        <dbReference type="ARBA" id="ARBA00022729"/>
    </source>
</evidence>
<protein>
    <submittedName>
        <fullName evidence="8">Glucans biosynthesis protein</fullName>
    </submittedName>
</protein>
<dbReference type="SUPFAM" id="SSF74650">
    <property type="entry name" value="Galactose mutarotase-like"/>
    <property type="match status" value="1"/>
</dbReference>
<feature type="domain" description="Glucan biosynthesis periplasmic MdoG C-terminal" evidence="7">
    <location>
        <begin position="34"/>
        <end position="499"/>
    </location>
</feature>
<comment type="pathway">
    <text evidence="2">Glycan metabolism; osmoregulated periplasmic glucan (OPG) biosynthesis.</text>
</comment>
<dbReference type="GO" id="GO:0003824">
    <property type="term" value="F:catalytic activity"/>
    <property type="evidence" value="ECO:0007669"/>
    <property type="project" value="InterPro"/>
</dbReference>
<comment type="similarity">
    <text evidence="3">Belongs to the OpgD/OpgG family.</text>
</comment>
<dbReference type="InterPro" id="IPR007444">
    <property type="entry name" value="Glucan_biosyn_MdoG_C"/>
</dbReference>
<dbReference type="RefSeq" id="WP_085936679.1">
    <property type="nucleotide sequence ID" value="NZ_FUWJ01000009.1"/>
</dbReference>
<dbReference type="Pfam" id="PF04349">
    <property type="entry name" value="MdoG"/>
    <property type="match status" value="1"/>
</dbReference>
<dbReference type="PIRSF" id="PIRSF006281">
    <property type="entry name" value="MdoG"/>
    <property type="match status" value="1"/>
</dbReference>
<dbReference type="GO" id="GO:0030288">
    <property type="term" value="C:outer membrane-bounded periplasmic space"/>
    <property type="evidence" value="ECO:0007669"/>
    <property type="project" value="TreeGrafter"/>
</dbReference>
<dbReference type="Gene3D" id="2.70.98.10">
    <property type="match status" value="1"/>
</dbReference>
<dbReference type="GO" id="GO:0030246">
    <property type="term" value="F:carbohydrate binding"/>
    <property type="evidence" value="ECO:0007669"/>
    <property type="project" value="InterPro"/>
</dbReference>
<dbReference type="UniPathway" id="UPA00637"/>
<dbReference type="FunFam" id="2.70.98.10:FF:000001">
    <property type="entry name" value="Glucans biosynthesis protein G"/>
    <property type="match status" value="1"/>
</dbReference>
<comment type="subcellular location">
    <subcellularLocation>
        <location evidence="1">Periplasm</location>
    </subcellularLocation>
</comment>
<dbReference type="OrthoDB" id="9777817at2"/>
<dbReference type="InterPro" id="IPR014718">
    <property type="entry name" value="GH-type_carb-bd"/>
</dbReference>
<organism evidence="8 9">
    <name type="scientific">Enhydrobacter aerosaccus</name>
    <dbReference type="NCBI Taxonomy" id="225324"/>
    <lineage>
        <taxon>Bacteria</taxon>
        <taxon>Pseudomonadati</taxon>
        <taxon>Pseudomonadota</taxon>
        <taxon>Alphaproteobacteria</taxon>
        <taxon>Hyphomicrobiales</taxon>
        <taxon>Enhydrobacter</taxon>
    </lineage>
</organism>
<keyword evidence="5" id="KW-0574">Periplasm</keyword>
<evidence type="ECO:0000313" key="8">
    <source>
        <dbReference type="EMBL" id="SKA30272.1"/>
    </source>
</evidence>
<dbReference type="GO" id="GO:0051274">
    <property type="term" value="P:beta-glucan biosynthetic process"/>
    <property type="evidence" value="ECO:0007669"/>
    <property type="project" value="TreeGrafter"/>
</dbReference>
<dbReference type="InterPro" id="IPR011013">
    <property type="entry name" value="Gal_mutarotase_sf_dom"/>
</dbReference>
<keyword evidence="4 6" id="KW-0732">Signal</keyword>
<keyword evidence="9" id="KW-1185">Reference proteome</keyword>
<reference evidence="9" key="1">
    <citation type="submission" date="2017-02" db="EMBL/GenBank/DDBJ databases">
        <authorList>
            <person name="Varghese N."/>
            <person name="Submissions S."/>
        </authorList>
    </citation>
    <scope>NUCLEOTIDE SEQUENCE [LARGE SCALE GENOMIC DNA]</scope>
    <source>
        <strain evidence="9">ATCC 27094</strain>
    </source>
</reference>
<evidence type="ECO:0000256" key="5">
    <source>
        <dbReference type="ARBA" id="ARBA00022764"/>
    </source>
</evidence>
<dbReference type="EMBL" id="FUWJ01000009">
    <property type="protein sequence ID" value="SKA30272.1"/>
    <property type="molecule type" value="Genomic_DNA"/>
</dbReference>
<dbReference type="PANTHER" id="PTHR30504:SF2">
    <property type="entry name" value="GLUCANS BIOSYNTHESIS PROTEIN G"/>
    <property type="match status" value="1"/>
</dbReference>
<evidence type="ECO:0000256" key="6">
    <source>
        <dbReference type="SAM" id="SignalP"/>
    </source>
</evidence>
<feature type="signal peptide" evidence="6">
    <location>
        <begin position="1"/>
        <end position="24"/>
    </location>
</feature>
<accession>A0A1T4SPZ3</accession>
<gene>
    <name evidence="8" type="ORF">SAMN02745126_04924</name>
</gene>
<dbReference type="InterPro" id="IPR013783">
    <property type="entry name" value="Ig-like_fold"/>
</dbReference>
<name>A0A1T4SPZ3_9HYPH</name>
<dbReference type="Proteomes" id="UP000190092">
    <property type="component" value="Unassembled WGS sequence"/>
</dbReference>
<evidence type="ECO:0000259" key="7">
    <source>
        <dbReference type="Pfam" id="PF04349"/>
    </source>
</evidence>
<evidence type="ECO:0000313" key="9">
    <source>
        <dbReference type="Proteomes" id="UP000190092"/>
    </source>
</evidence>
<evidence type="ECO:0000256" key="2">
    <source>
        <dbReference type="ARBA" id="ARBA00005001"/>
    </source>
</evidence>
<evidence type="ECO:0000256" key="3">
    <source>
        <dbReference type="ARBA" id="ARBA00009284"/>
    </source>
</evidence>
<proteinExistence type="inferred from homology"/>
<feature type="chain" id="PRO_5012142858" evidence="6">
    <location>
        <begin position="25"/>
        <end position="505"/>
    </location>
</feature>
<dbReference type="AlphaFoldDB" id="A0A1T4SPZ3"/>
<dbReference type="STRING" id="225324.SAMN02745126_04924"/>